<keyword evidence="7 9" id="KW-1133">Transmembrane helix</keyword>
<feature type="transmembrane region" description="Helical" evidence="9">
    <location>
        <begin position="1091"/>
        <end position="1109"/>
    </location>
</feature>
<dbReference type="Gene3D" id="3.40.50.300">
    <property type="entry name" value="P-loop containing nucleotide triphosphate hydrolases"/>
    <property type="match status" value="2"/>
</dbReference>
<dbReference type="HOGENOM" id="CLU_000604_35_3_1"/>
<dbReference type="InterPro" id="IPR010929">
    <property type="entry name" value="PDR_CDR_ABC"/>
</dbReference>
<dbReference type="CDD" id="cd03232">
    <property type="entry name" value="ABCG_PDR_domain2"/>
    <property type="match status" value="1"/>
</dbReference>
<dbReference type="EnsemblProtists" id="Phyra80675">
    <property type="protein sequence ID" value="Phyra80675"/>
    <property type="gene ID" value="Phyra80675"/>
</dbReference>
<feature type="transmembrane region" description="Helical" evidence="9">
    <location>
        <begin position="1163"/>
        <end position="1192"/>
    </location>
</feature>
<feature type="domain" description="ABC transporter" evidence="10">
    <location>
        <begin position="83"/>
        <end position="349"/>
    </location>
</feature>
<evidence type="ECO:0000256" key="8">
    <source>
        <dbReference type="ARBA" id="ARBA00023136"/>
    </source>
</evidence>
<dbReference type="OMA" id="QILWGEK"/>
<sequence>MAASLPNHKGNPFENAGTILSLGPLELHDQVTSRMKKATGKKALTQMEVCFKEVSLSADVVVKDKNDVKAALPTLPNEVIKSIRGVVTRKHTVKKQILKNVSGVFKPGTMTLVLGQPGSGKSSLMKLLSGRFPVENNISIEGEVTYNGIPTAELGNSLPQLVSYVPQRDEHYALLTAKETLEFAHACCGGDLSEYWAKNFVHGSPEENAEALEAVRTMYQHYPDIVTQQLGLENCQNTVLGDAMLRGVSGGERKRVTTGEMEFGNACVKMMDEISTGLDSAATFDILTTQRSIAKKFLKTVVVSLLQPSPEVFALFDNVIILNDGFVMYHGPRKETLGYFENLGFKCPPQRDVADFLMDLGTDKQLQHERGTSVPRTAHEFAVAFEYSSAYSHVLKDLEDSIHSQHTAMNLTDQPEFYQSFWASTLLLMNRQLKMMKREMSGLIGRLAMNTVMALLYGCVFYQVDPTDPQLVMGIIFETVLCLSLALMAQIPTFIATRGVFYKQRGANFYRTASYVLSSSVSQIPPIILETVVFSVIVYWMCGFVGSFWSFVLFVVTLCMVNISVGAIFFFLACASPNVLMANPISGVIVELFILFAGFTITKDQIPDYLVWIYWINPVGWGVRALAVNQYTESRFDTCVYDGVDYCTKYDMKMGEYALSTYEVPSERYWIWYGMIYMVVSYVFFLLCSFLALEYHRYENPENIALDKEDNTSASKQDGYALAQTPRSIPMRAEAVVSVAPTEEKQFVPVTIAFTDLWYTVSDPVNPKENIDLLKGISGYALPGTITALMGSSGAGKTTLMDVIAGRKTGGKIQGQILLNGHPATDLSIRRSTGYCEQMDVHSESSTIREALTFSAFLRQGADVSDSSKYGSVDTCLDLLDLTPIADQIIRGSSMEQMKRLTIGVELAAQPSVLFLDEPTSRLDARSAKLIMDGVRKVADTGRTVVCTIHQPSAEVFQVFDNLLLLKRGGEMVFAGELGTNAQEMIAYFEAIDGVEALRGNHNPASWMLEVIGAGVGNSDAEKMDFASLFKSSSVFERLQSGLDREGVCRPSPSIPALEYADKRAATELTQMRFLSKRFFNMYWRTASYNLTRFGISLVMGLLTGITYLDTDYNSYAGVNSGMGMVFSVLGFIGIIAFNSMVPVAAAERAVFYRERAAQTYNCFWYFFGSSIVEIPYTCAAVLVFVAIVYPVVGFSGAGAFCTFYLILSLAVLFQEYLAELVVFASPNVEVAEILGMVVNLITFLFSGFSPPAAALPAGLKWIYHANPLMYTLSALSTIVFGDCPSGGDDSSIGCNRMTNVPPALPDGITVKTYLESNFGMKHDDIWRNCGVLLAFVAFVRVLTLLAMRFLNFQKK</sequence>
<dbReference type="InterPro" id="IPR034003">
    <property type="entry name" value="ABCG_PDR_2"/>
</dbReference>
<evidence type="ECO:0000256" key="7">
    <source>
        <dbReference type="ARBA" id="ARBA00022989"/>
    </source>
</evidence>
<name>H3GU09_PHYRM</name>
<feature type="transmembrane region" description="Helical" evidence="9">
    <location>
        <begin position="1326"/>
        <end position="1351"/>
    </location>
</feature>
<keyword evidence="8 9" id="KW-0472">Membrane</keyword>
<evidence type="ECO:0000256" key="6">
    <source>
        <dbReference type="ARBA" id="ARBA00022840"/>
    </source>
</evidence>
<dbReference type="PANTHER" id="PTHR19241">
    <property type="entry name" value="ATP-BINDING CASSETTE TRANSPORTER"/>
    <property type="match status" value="1"/>
</dbReference>
<dbReference type="SUPFAM" id="SSF52540">
    <property type="entry name" value="P-loop containing nucleoside triphosphate hydrolases"/>
    <property type="match status" value="2"/>
</dbReference>
<dbReference type="InterPro" id="IPR027417">
    <property type="entry name" value="P-loop_NTPase"/>
</dbReference>
<evidence type="ECO:0000256" key="2">
    <source>
        <dbReference type="ARBA" id="ARBA00006012"/>
    </source>
</evidence>
<keyword evidence="6" id="KW-0067">ATP-binding</keyword>
<evidence type="ECO:0000313" key="11">
    <source>
        <dbReference type="EnsemblProtists" id="Phyra80675"/>
    </source>
</evidence>
<reference evidence="12" key="1">
    <citation type="journal article" date="2006" name="Science">
        <title>Phytophthora genome sequences uncover evolutionary origins and mechanisms of pathogenesis.</title>
        <authorList>
            <person name="Tyler B.M."/>
            <person name="Tripathy S."/>
            <person name="Zhang X."/>
            <person name="Dehal P."/>
            <person name="Jiang R.H."/>
            <person name="Aerts A."/>
            <person name="Arredondo F.D."/>
            <person name="Baxter L."/>
            <person name="Bensasson D."/>
            <person name="Beynon J.L."/>
            <person name="Chapman J."/>
            <person name="Damasceno C.M."/>
            <person name="Dorrance A.E."/>
            <person name="Dou D."/>
            <person name="Dickerman A.W."/>
            <person name="Dubchak I.L."/>
            <person name="Garbelotto M."/>
            <person name="Gijzen M."/>
            <person name="Gordon S.G."/>
            <person name="Govers F."/>
            <person name="Grunwald N.J."/>
            <person name="Huang W."/>
            <person name="Ivors K.L."/>
            <person name="Jones R.W."/>
            <person name="Kamoun S."/>
            <person name="Krampis K."/>
            <person name="Lamour K.H."/>
            <person name="Lee M.K."/>
            <person name="McDonald W.H."/>
            <person name="Medina M."/>
            <person name="Meijer H.J."/>
            <person name="Nordberg E.K."/>
            <person name="Maclean D.J."/>
            <person name="Ospina-Giraldo M.D."/>
            <person name="Morris P.F."/>
            <person name="Phuntumart V."/>
            <person name="Putnam N.H."/>
            <person name="Rash S."/>
            <person name="Rose J.K."/>
            <person name="Sakihama Y."/>
            <person name="Salamov A.A."/>
            <person name="Savidor A."/>
            <person name="Scheuring C.F."/>
            <person name="Smith B.M."/>
            <person name="Sobral B.W."/>
            <person name="Terry A."/>
            <person name="Torto-Alalibo T.A."/>
            <person name="Win J."/>
            <person name="Xu Z."/>
            <person name="Zhang H."/>
            <person name="Grigoriev I.V."/>
            <person name="Rokhsar D.S."/>
            <person name="Boore J.L."/>
        </authorList>
    </citation>
    <scope>NUCLEOTIDE SEQUENCE [LARGE SCALE GENOMIC DNA]</scope>
    <source>
        <strain evidence="12">Pr102</strain>
    </source>
</reference>
<dbReference type="InterPro" id="IPR043926">
    <property type="entry name" value="ABCG_dom"/>
</dbReference>
<comment type="subcellular location">
    <subcellularLocation>
        <location evidence="1">Membrane</location>
        <topology evidence="1">Multi-pass membrane protein</topology>
    </subcellularLocation>
</comment>
<feature type="transmembrane region" description="Helical" evidence="9">
    <location>
        <begin position="579"/>
        <end position="601"/>
    </location>
</feature>
<dbReference type="Pfam" id="PF01061">
    <property type="entry name" value="ABC2_membrane"/>
    <property type="match status" value="2"/>
</dbReference>
<feature type="transmembrane region" description="Helical" evidence="9">
    <location>
        <begin position="1121"/>
        <end position="1142"/>
    </location>
</feature>
<protein>
    <recommendedName>
        <fullName evidence="10">ABC transporter domain-containing protein</fullName>
    </recommendedName>
</protein>
<evidence type="ECO:0000256" key="3">
    <source>
        <dbReference type="ARBA" id="ARBA00022448"/>
    </source>
</evidence>
<dbReference type="PROSITE" id="PS50893">
    <property type="entry name" value="ABC_TRANSPORTER_2"/>
    <property type="match status" value="2"/>
</dbReference>
<dbReference type="GO" id="GO:0016887">
    <property type="term" value="F:ATP hydrolysis activity"/>
    <property type="evidence" value="ECO:0007669"/>
    <property type="project" value="InterPro"/>
</dbReference>
<keyword evidence="4 9" id="KW-0812">Transmembrane</keyword>
<dbReference type="InterPro" id="IPR013525">
    <property type="entry name" value="ABC2_TM"/>
</dbReference>
<keyword evidence="5" id="KW-0547">Nucleotide-binding</keyword>
<dbReference type="eggNOG" id="KOG0065">
    <property type="taxonomic scope" value="Eukaryota"/>
</dbReference>
<evidence type="ECO:0000313" key="12">
    <source>
        <dbReference type="Proteomes" id="UP000005238"/>
    </source>
</evidence>
<dbReference type="Pfam" id="PF06422">
    <property type="entry name" value="PDR_CDR"/>
    <property type="match status" value="1"/>
</dbReference>
<dbReference type="GO" id="GO:0140359">
    <property type="term" value="F:ABC-type transporter activity"/>
    <property type="evidence" value="ECO:0007669"/>
    <property type="project" value="InterPro"/>
</dbReference>
<dbReference type="FunFam" id="3.40.50.300:FF:000528">
    <property type="entry name" value="ABC transporter G family member 31"/>
    <property type="match status" value="1"/>
</dbReference>
<dbReference type="VEuPathDB" id="FungiDB:KRP22_10950"/>
<dbReference type="InterPro" id="IPR003593">
    <property type="entry name" value="AAA+_ATPase"/>
</dbReference>
<feature type="transmembrane region" description="Helical" evidence="9">
    <location>
        <begin position="443"/>
        <end position="464"/>
    </location>
</feature>
<keyword evidence="12" id="KW-1185">Reference proteome</keyword>
<dbReference type="SMART" id="SM00382">
    <property type="entry name" value="AAA"/>
    <property type="match status" value="2"/>
</dbReference>
<dbReference type="Pfam" id="PF19055">
    <property type="entry name" value="ABC2_membrane_7"/>
    <property type="match status" value="1"/>
</dbReference>
<feature type="transmembrane region" description="Helical" evidence="9">
    <location>
        <begin position="1198"/>
        <end position="1219"/>
    </location>
</feature>
<dbReference type="GO" id="GO:0005524">
    <property type="term" value="F:ATP binding"/>
    <property type="evidence" value="ECO:0007669"/>
    <property type="project" value="UniProtKB-KW"/>
</dbReference>
<keyword evidence="3" id="KW-0813">Transport</keyword>
<proteinExistence type="inferred from homology"/>
<dbReference type="Proteomes" id="UP000005238">
    <property type="component" value="Unassembled WGS sequence"/>
</dbReference>
<evidence type="ECO:0000256" key="5">
    <source>
        <dbReference type="ARBA" id="ARBA00022741"/>
    </source>
</evidence>
<dbReference type="VEuPathDB" id="FungiDB:KRP23_4033"/>
<feature type="transmembrane region" description="Helical" evidence="9">
    <location>
        <begin position="547"/>
        <end position="572"/>
    </location>
</feature>
<evidence type="ECO:0000256" key="9">
    <source>
        <dbReference type="SAM" id="Phobius"/>
    </source>
</evidence>
<feature type="transmembrane region" description="Helical" evidence="9">
    <location>
        <begin position="515"/>
        <end position="541"/>
    </location>
</feature>
<feature type="domain" description="ABC transporter" evidence="10">
    <location>
        <begin position="752"/>
        <end position="993"/>
    </location>
</feature>
<evidence type="ECO:0000259" key="10">
    <source>
        <dbReference type="PROSITE" id="PS50893"/>
    </source>
</evidence>
<evidence type="ECO:0000256" key="4">
    <source>
        <dbReference type="ARBA" id="ARBA00022692"/>
    </source>
</evidence>
<dbReference type="Pfam" id="PF00005">
    <property type="entry name" value="ABC_tran"/>
    <property type="match status" value="2"/>
</dbReference>
<feature type="transmembrane region" description="Helical" evidence="9">
    <location>
        <begin position="1231"/>
        <end position="1249"/>
    </location>
</feature>
<reference evidence="11" key="2">
    <citation type="submission" date="2015-06" db="UniProtKB">
        <authorList>
            <consortium name="EnsemblProtists"/>
        </authorList>
    </citation>
    <scope>IDENTIFICATION</scope>
    <source>
        <strain evidence="11">Pr102</strain>
    </source>
</reference>
<comment type="similarity">
    <text evidence="2">Belongs to the ABC transporter superfamily. ABCG family. PDR (TC 3.A.1.205) subfamily.</text>
</comment>
<organism evidence="11 12">
    <name type="scientific">Phytophthora ramorum</name>
    <name type="common">Sudden oak death agent</name>
    <dbReference type="NCBI Taxonomy" id="164328"/>
    <lineage>
        <taxon>Eukaryota</taxon>
        <taxon>Sar</taxon>
        <taxon>Stramenopiles</taxon>
        <taxon>Oomycota</taxon>
        <taxon>Peronosporomycetes</taxon>
        <taxon>Peronosporales</taxon>
        <taxon>Peronosporaceae</taxon>
        <taxon>Phytophthora</taxon>
    </lineage>
</organism>
<dbReference type="FunFam" id="3.40.50.300:FF:000289">
    <property type="entry name" value="ABC transporter G family member 31"/>
    <property type="match status" value="1"/>
</dbReference>
<evidence type="ECO:0000256" key="1">
    <source>
        <dbReference type="ARBA" id="ARBA00004141"/>
    </source>
</evidence>
<feature type="transmembrane region" description="Helical" evidence="9">
    <location>
        <begin position="670"/>
        <end position="693"/>
    </location>
</feature>
<dbReference type="EMBL" id="DS566048">
    <property type="status" value="NOT_ANNOTATED_CDS"/>
    <property type="molecule type" value="Genomic_DNA"/>
</dbReference>
<dbReference type="GO" id="GO:0016020">
    <property type="term" value="C:membrane"/>
    <property type="evidence" value="ECO:0007669"/>
    <property type="project" value="UniProtKB-SubCell"/>
</dbReference>
<dbReference type="InParanoid" id="H3GU09"/>
<accession>H3GU09</accession>
<feature type="transmembrane region" description="Helical" evidence="9">
    <location>
        <begin position="470"/>
        <end position="495"/>
    </location>
</feature>
<dbReference type="InterPro" id="IPR003439">
    <property type="entry name" value="ABC_transporter-like_ATP-bd"/>
</dbReference>